<dbReference type="Pfam" id="PF01027">
    <property type="entry name" value="Bax1-I"/>
    <property type="match status" value="1"/>
</dbReference>
<reference evidence="6" key="1">
    <citation type="journal article" date="2020" name="Nature">
        <title>Giant virus diversity and host interactions through global metagenomics.</title>
        <authorList>
            <person name="Schulz F."/>
            <person name="Roux S."/>
            <person name="Paez-Espino D."/>
            <person name="Jungbluth S."/>
            <person name="Walsh D.A."/>
            <person name="Denef V.J."/>
            <person name="McMahon K.D."/>
            <person name="Konstantinidis K.T."/>
            <person name="Eloe-Fadrosh E.A."/>
            <person name="Kyrpides N.C."/>
            <person name="Woyke T."/>
        </authorList>
    </citation>
    <scope>NUCLEOTIDE SEQUENCE</scope>
    <source>
        <strain evidence="6">GVMAG-S-1101172-89</strain>
    </source>
</reference>
<dbReference type="PANTHER" id="PTHR23291">
    <property type="entry name" value="BAX INHIBITOR-RELATED"/>
    <property type="match status" value="1"/>
</dbReference>
<name>A0A6C0K644_9ZZZZ</name>
<feature type="transmembrane region" description="Helical" evidence="5">
    <location>
        <begin position="44"/>
        <end position="63"/>
    </location>
</feature>
<evidence type="ECO:0000256" key="3">
    <source>
        <dbReference type="ARBA" id="ARBA00022989"/>
    </source>
</evidence>
<keyword evidence="3 5" id="KW-1133">Transmembrane helix</keyword>
<dbReference type="PANTHER" id="PTHR23291:SF50">
    <property type="entry name" value="PROTEIN LIFEGUARD 4"/>
    <property type="match status" value="1"/>
</dbReference>
<evidence type="ECO:0000256" key="5">
    <source>
        <dbReference type="SAM" id="Phobius"/>
    </source>
</evidence>
<feature type="transmembrane region" description="Helical" evidence="5">
    <location>
        <begin position="166"/>
        <end position="189"/>
    </location>
</feature>
<keyword evidence="2 5" id="KW-0812">Transmembrane</keyword>
<proteinExistence type="predicted"/>
<dbReference type="EMBL" id="MN740808">
    <property type="protein sequence ID" value="QHU12631.1"/>
    <property type="molecule type" value="Genomic_DNA"/>
</dbReference>
<feature type="transmembrane region" description="Helical" evidence="5">
    <location>
        <begin position="98"/>
        <end position="118"/>
    </location>
</feature>
<dbReference type="InterPro" id="IPR006214">
    <property type="entry name" value="Bax_inhibitor_1-related"/>
</dbReference>
<evidence type="ECO:0000313" key="6">
    <source>
        <dbReference type="EMBL" id="QHU12631.1"/>
    </source>
</evidence>
<feature type="transmembrane region" description="Helical" evidence="5">
    <location>
        <begin position="12"/>
        <end position="32"/>
    </location>
</feature>
<dbReference type="AlphaFoldDB" id="A0A6C0K644"/>
<sequence>MDTTCKHFIAKTFAHTAVGIGIAAVSAEYPVLFNALENSLGSSGWAALLIFIASFALIFVLPALPANSPLKYVAAISFAYIIGQLSGPLVETLDEQNILARTLFLATGVFVGMVLVGLYDKNNMLGFGPYLFGALIGLIVAQIILFILTATTTIQKEQYFEGRKLLSFFGVGLFSLFAAYDTQVIKVLARKCKKRGDYINASLGLFLDFLNLFQYLGVAGMDD</sequence>
<evidence type="ECO:0000256" key="1">
    <source>
        <dbReference type="ARBA" id="ARBA00004141"/>
    </source>
</evidence>
<evidence type="ECO:0000256" key="4">
    <source>
        <dbReference type="ARBA" id="ARBA00023136"/>
    </source>
</evidence>
<feature type="transmembrane region" description="Helical" evidence="5">
    <location>
        <begin position="201"/>
        <end position="221"/>
    </location>
</feature>
<protein>
    <submittedName>
        <fullName evidence="6">Uncharacterized protein</fullName>
    </submittedName>
</protein>
<comment type="subcellular location">
    <subcellularLocation>
        <location evidence="1">Membrane</location>
        <topology evidence="1">Multi-pass membrane protein</topology>
    </subcellularLocation>
</comment>
<feature type="transmembrane region" description="Helical" evidence="5">
    <location>
        <begin position="70"/>
        <end position="86"/>
    </location>
</feature>
<evidence type="ECO:0000256" key="2">
    <source>
        <dbReference type="ARBA" id="ARBA00022692"/>
    </source>
</evidence>
<keyword evidence="4 5" id="KW-0472">Membrane</keyword>
<feature type="transmembrane region" description="Helical" evidence="5">
    <location>
        <begin position="130"/>
        <end position="154"/>
    </location>
</feature>
<accession>A0A6C0K644</accession>
<organism evidence="6">
    <name type="scientific">viral metagenome</name>
    <dbReference type="NCBI Taxonomy" id="1070528"/>
    <lineage>
        <taxon>unclassified sequences</taxon>
        <taxon>metagenomes</taxon>
        <taxon>organismal metagenomes</taxon>
    </lineage>
</organism>
<dbReference type="GO" id="GO:0016020">
    <property type="term" value="C:membrane"/>
    <property type="evidence" value="ECO:0007669"/>
    <property type="project" value="UniProtKB-SubCell"/>
</dbReference>